<protein>
    <submittedName>
        <fullName evidence="1">Uncharacterized protein</fullName>
    </submittedName>
</protein>
<proteinExistence type="predicted"/>
<dbReference type="EMBL" id="CM055733">
    <property type="protein sequence ID" value="KAJ8010805.1"/>
    <property type="molecule type" value="Genomic_DNA"/>
</dbReference>
<organism evidence="1 2">
    <name type="scientific">Dallia pectoralis</name>
    <name type="common">Alaska blackfish</name>
    <dbReference type="NCBI Taxonomy" id="75939"/>
    <lineage>
        <taxon>Eukaryota</taxon>
        <taxon>Metazoa</taxon>
        <taxon>Chordata</taxon>
        <taxon>Craniata</taxon>
        <taxon>Vertebrata</taxon>
        <taxon>Euteleostomi</taxon>
        <taxon>Actinopterygii</taxon>
        <taxon>Neopterygii</taxon>
        <taxon>Teleostei</taxon>
        <taxon>Protacanthopterygii</taxon>
        <taxon>Esociformes</taxon>
        <taxon>Umbridae</taxon>
        <taxon>Dallia</taxon>
    </lineage>
</organism>
<comment type="caution">
    <text evidence="1">The sequence shown here is derived from an EMBL/GenBank/DDBJ whole genome shotgun (WGS) entry which is preliminary data.</text>
</comment>
<accession>A0ACC2H552</accession>
<reference evidence="1" key="1">
    <citation type="submission" date="2021-05" db="EMBL/GenBank/DDBJ databases">
        <authorList>
            <person name="Pan Q."/>
            <person name="Jouanno E."/>
            <person name="Zahm M."/>
            <person name="Klopp C."/>
            <person name="Cabau C."/>
            <person name="Louis A."/>
            <person name="Berthelot C."/>
            <person name="Parey E."/>
            <person name="Roest Crollius H."/>
            <person name="Montfort J."/>
            <person name="Robinson-Rechavi M."/>
            <person name="Bouchez O."/>
            <person name="Lampietro C."/>
            <person name="Lopez Roques C."/>
            <person name="Donnadieu C."/>
            <person name="Postlethwait J."/>
            <person name="Bobe J."/>
            <person name="Dillon D."/>
            <person name="Chandos A."/>
            <person name="von Hippel F."/>
            <person name="Guiguen Y."/>
        </authorList>
    </citation>
    <scope>NUCLEOTIDE SEQUENCE</scope>
    <source>
        <strain evidence="1">YG-Jan2019</strain>
    </source>
</reference>
<dbReference type="Proteomes" id="UP001157502">
    <property type="component" value="Chromosome 6"/>
</dbReference>
<gene>
    <name evidence="1" type="ORF">DPEC_G00078950</name>
</gene>
<evidence type="ECO:0000313" key="1">
    <source>
        <dbReference type="EMBL" id="KAJ8010805.1"/>
    </source>
</evidence>
<name>A0ACC2H552_DALPE</name>
<sequence>MGDLECGFEEMQGVRLGYLLIKGKQMFALSQVFTDLLKNIPRTTVHKRMDHLNVKKHQCDLEELRKLKAIHSIAFHAAKCTLISREDVESLYISCKTERVLKSNKRKARKASLPEDVGEGKLHADTHPSGLWNEKLWLSLHSVPQTLSLKNKPGIREQPTSELHSSLPQIYKKSLGQRYSSVTKSACKPFKNYETAEKPDKCVAFTQRQSFFRSVVNRQPVLFQSAITAQSRLSAAGDLLHKRKRRREGGGSARDSSARRSWSRHTLSHTLSHTHHPVLLVQPKCCSKPKTNRNQNGTTLGDFHIGHEFYLDHRAHHHPQQHVGGFPETYSSDTESSCYSERLHNDSDFGSSLSTSSNSGTSDEEEDEEESSEVSSDEESSSQSDTSSVSSQVSVQSIRFRRAPFSSLNTPKNITSRTNAKTLPIADSSSRTHTNSGTLSNCRSLSHTKAPLLLEPTFHYNHQQQTSRSMVQGVTCQVDCESPRKQQKCDVVAREAKQNAHTPKSPVVWGSLFTEKGHWNVPETQIQTQREAKRSESVSRTIRARSPSPNRNGNKAVSQHRTPGHANKCPSALSSHCADDNDTKHPNPIDNNQHSLASNLKREVRISPSLKLPSRLKTIKTEPEERTLAAGLIPDRPVKTHPFNLQNVKIKVEESYDEFEYYSQPSGFHCKEDKAVINNVNFSGGDIKHVVGCFNKTKAIESFARVPKSSGLQECGSTQDTRSTEEGEYKNAAKAKKNDRTLVLGKKPGTSRGQAKQNVSKVDRTFPSRPAGKVEICEGNIEDVPGPSKRKRASGNVTASLKRPFSFMANFPAPPSLVVGSDGDLSPAYSLNSLGGPRPPPCSHPVWRWQPGGVPVPPPSAQRIRKC</sequence>
<keyword evidence="2" id="KW-1185">Reference proteome</keyword>
<evidence type="ECO:0000313" key="2">
    <source>
        <dbReference type="Proteomes" id="UP001157502"/>
    </source>
</evidence>